<dbReference type="SMART" id="SM00823">
    <property type="entry name" value="PKS_PP"/>
    <property type="match status" value="1"/>
</dbReference>
<keyword evidence="7" id="KW-1185">Reference proteome</keyword>
<comment type="cofactor">
    <cofactor evidence="1">
        <name>pantetheine 4'-phosphate</name>
        <dbReference type="ChEBI" id="CHEBI:47942"/>
    </cofactor>
</comment>
<protein>
    <submittedName>
        <fullName evidence="6">Non-ribosomal peptide synthetase</fullName>
    </submittedName>
</protein>
<dbReference type="InterPro" id="IPR045851">
    <property type="entry name" value="AMP-bd_C_sf"/>
</dbReference>
<dbReference type="SUPFAM" id="SSF56801">
    <property type="entry name" value="Acetyl-CoA synthetase-like"/>
    <property type="match status" value="1"/>
</dbReference>
<dbReference type="PANTHER" id="PTHR45527:SF1">
    <property type="entry name" value="FATTY ACID SYNTHASE"/>
    <property type="match status" value="1"/>
</dbReference>
<dbReference type="EMBL" id="JBHMCA010000025">
    <property type="protein sequence ID" value="MFB9444235.1"/>
    <property type="molecule type" value="Genomic_DNA"/>
</dbReference>
<dbReference type="PROSITE" id="PS00455">
    <property type="entry name" value="AMP_BINDING"/>
    <property type="match status" value="1"/>
</dbReference>
<dbReference type="Gene3D" id="3.40.50.12780">
    <property type="entry name" value="N-terminal domain of ligase-like"/>
    <property type="match status" value="1"/>
</dbReference>
<gene>
    <name evidence="6" type="ORF">ACFFTR_14230</name>
</gene>
<dbReference type="InterPro" id="IPR025110">
    <property type="entry name" value="AMP-bd_C"/>
</dbReference>
<comment type="caution">
    <text evidence="6">The sequence shown here is derived from an EMBL/GenBank/DDBJ whole genome shotgun (WGS) entry which is preliminary data.</text>
</comment>
<accession>A0ABV5M5V0</accession>
<dbReference type="InterPro" id="IPR042099">
    <property type="entry name" value="ANL_N_sf"/>
</dbReference>
<evidence type="ECO:0000313" key="7">
    <source>
        <dbReference type="Proteomes" id="UP001589608"/>
    </source>
</evidence>
<evidence type="ECO:0000313" key="6">
    <source>
        <dbReference type="EMBL" id="MFB9444235.1"/>
    </source>
</evidence>
<sequence>MSALSRKEEALWLFQRLVPGVAVDNQPLAVRTSAPLDPAALESATAQILRRYPTLCTRFPEVDGVPVRERTAPGPGDVQVAVLTTAEAKLGTVLTELALRPFDLTSEVPLRVYGIALDEGGSVICLVSHHIVFDGASGGVVLPDLATTYHRIAGGRPVAEPAAAPVFAEPAASAESLRYWLRRLDGVDPARLALASARPEPPRPTFAGARFERDLDPAPVARLRTRLRVTDNMVLLAAFAALLARHGAGPDLVIGVPANRRRPGGVPAVGYHINTLPLRLTVEVTRGFADLAAQVRDRLVEALEHADVSFEHLLGELPAGSWRSPLFRHMFNFLPPAQNAAPGELPDAEWVTVDLGADRHDIQFVVLAGPGRVALQAVYSTEIHDERTARALVARYELLLAAAAADPSRPIAELPLWTDAERLAAFPGLSTVPSQPVAAAIARRTTRSPGAPALIEPDGTVHSRRSLAGRAAAVRAHLTAQGVGRGDVVAVTLPRGPDLAAAVLAVWSLGAAYLPIDPRQPAPRIAEQLARAGARATVDGAVDGEAEHGALDRGLLAVEPDDLAYVIFTSGSTGRPKGVQIAHRALANLVRHFAAELDVHETDRVLWLTTFGFDISALELFLPLAYGGGAVVAPDAAQTHPPLMLELVARHDVAVVQATPTIWRLAAGAVTGELRGRRLLCGGEPLNAALAERLLQTGGLLYNVYGPTETTIWSSCAPIAAGVADPVSIGAPIAETVFHIIDDYGQDAPPGLVGELCIGGTGLARGYAGAPELTAQRFPDDPARGRLYRTGDLATWRDDGTVTLLGRADRQVKLRGRRIEPGEVEAVLERHPQVTAAAVVLAGDPQGDGRLVGYLQPATADAASVRRFAAAHLPYWLVPAELVVLDALPRNANGKVDHRALPEPPRPEAPAAPPGTAAGPVVALFNTVLGRDDLGPASNFFTSGGHSLLAAILAARLGDALGREVSLLDVFDAPTPAELTARLSLEGDA</sequence>
<evidence type="ECO:0000256" key="3">
    <source>
        <dbReference type="ARBA" id="ARBA00022553"/>
    </source>
</evidence>
<proteinExistence type="predicted"/>
<feature type="compositionally biased region" description="Pro residues" evidence="4">
    <location>
        <begin position="902"/>
        <end position="913"/>
    </location>
</feature>
<dbReference type="Pfam" id="PF00668">
    <property type="entry name" value="Condensation"/>
    <property type="match status" value="1"/>
</dbReference>
<feature type="domain" description="Carrier" evidence="5">
    <location>
        <begin position="912"/>
        <end position="987"/>
    </location>
</feature>
<dbReference type="Gene3D" id="3.30.300.30">
    <property type="match status" value="1"/>
</dbReference>
<keyword evidence="3" id="KW-0597">Phosphoprotein</keyword>
<dbReference type="InterPro" id="IPR036736">
    <property type="entry name" value="ACP-like_sf"/>
</dbReference>
<evidence type="ECO:0000256" key="4">
    <source>
        <dbReference type="SAM" id="MobiDB-lite"/>
    </source>
</evidence>
<reference evidence="6 7" key="1">
    <citation type="submission" date="2024-09" db="EMBL/GenBank/DDBJ databases">
        <authorList>
            <person name="Sun Q."/>
            <person name="Mori K."/>
        </authorList>
    </citation>
    <scope>NUCLEOTIDE SEQUENCE [LARGE SCALE GENOMIC DNA]</scope>
    <source>
        <strain evidence="6 7">JCM 3307</strain>
    </source>
</reference>
<evidence type="ECO:0000256" key="2">
    <source>
        <dbReference type="ARBA" id="ARBA00022450"/>
    </source>
</evidence>
<feature type="region of interest" description="Disordered" evidence="4">
    <location>
        <begin position="896"/>
        <end position="915"/>
    </location>
</feature>
<dbReference type="PROSITE" id="PS50075">
    <property type="entry name" value="CARRIER"/>
    <property type="match status" value="1"/>
</dbReference>
<dbReference type="SUPFAM" id="SSF52777">
    <property type="entry name" value="CoA-dependent acyltransferases"/>
    <property type="match status" value="2"/>
</dbReference>
<dbReference type="InterPro" id="IPR023213">
    <property type="entry name" value="CAT-like_dom_sf"/>
</dbReference>
<dbReference type="InterPro" id="IPR020845">
    <property type="entry name" value="AMP-binding_CS"/>
</dbReference>
<keyword evidence="2" id="KW-0596">Phosphopantetheine</keyword>
<dbReference type="Gene3D" id="3.30.559.10">
    <property type="entry name" value="Chloramphenicol acetyltransferase-like domain"/>
    <property type="match status" value="1"/>
</dbReference>
<name>A0ABV5M5V0_9ACTN</name>
<dbReference type="InterPro" id="IPR009081">
    <property type="entry name" value="PP-bd_ACP"/>
</dbReference>
<dbReference type="Gene3D" id="1.10.1200.10">
    <property type="entry name" value="ACP-like"/>
    <property type="match status" value="1"/>
</dbReference>
<evidence type="ECO:0000256" key="1">
    <source>
        <dbReference type="ARBA" id="ARBA00001957"/>
    </source>
</evidence>
<dbReference type="Pfam" id="PF13193">
    <property type="entry name" value="AMP-binding_C"/>
    <property type="match status" value="1"/>
</dbReference>
<dbReference type="InterPro" id="IPR010071">
    <property type="entry name" value="AA_adenyl_dom"/>
</dbReference>
<dbReference type="PANTHER" id="PTHR45527">
    <property type="entry name" value="NONRIBOSOMAL PEPTIDE SYNTHETASE"/>
    <property type="match status" value="1"/>
</dbReference>
<dbReference type="Pfam" id="PF00501">
    <property type="entry name" value="AMP-binding"/>
    <property type="match status" value="1"/>
</dbReference>
<dbReference type="Proteomes" id="UP001589608">
    <property type="component" value="Unassembled WGS sequence"/>
</dbReference>
<dbReference type="InterPro" id="IPR020806">
    <property type="entry name" value="PKS_PP-bd"/>
</dbReference>
<dbReference type="InterPro" id="IPR001242">
    <property type="entry name" value="Condensation_dom"/>
</dbReference>
<evidence type="ECO:0000259" key="5">
    <source>
        <dbReference type="PROSITE" id="PS50075"/>
    </source>
</evidence>
<dbReference type="InterPro" id="IPR000873">
    <property type="entry name" value="AMP-dep_synth/lig_dom"/>
</dbReference>
<dbReference type="Pfam" id="PF00550">
    <property type="entry name" value="PP-binding"/>
    <property type="match status" value="1"/>
</dbReference>
<dbReference type="Gene3D" id="3.30.559.30">
    <property type="entry name" value="Nonribosomal peptide synthetase, condensation domain"/>
    <property type="match status" value="1"/>
</dbReference>
<organism evidence="6 7">
    <name type="scientific">Dactylosporangium vinaceum</name>
    <dbReference type="NCBI Taxonomy" id="53362"/>
    <lineage>
        <taxon>Bacteria</taxon>
        <taxon>Bacillati</taxon>
        <taxon>Actinomycetota</taxon>
        <taxon>Actinomycetes</taxon>
        <taxon>Micromonosporales</taxon>
        <taxon>Micromonosporaceae</taxon>
        <taxon>Dactylosporangium</taxon>
    </lineage>
</organism>
<dbReference type="SUPFAM" id="SSF47336">
    <property type="entry name" value="ACP-like"/>
    <property type="match status" value="1"/>
</dbReference>
<dbReference type="NCBIfam" id="TIGR01733">
    <property type="entry name" value="AA-adenyl-dom"/>
    <property type="match status" value="1"/>
</dbReference>
<dbReference type="RefSeq" id="WP_223105117.1">
    <property type="nucleotide sequence ID" value="NZ_CP061913.1"/>
</dbReference>